<dbReference type="PANTHER" id="PTHR42673">
    <property type="entry name" value="MALEYLACETOACETATE ISOMERASE"/>
    <property type="match status" value="1"/>
</dbReference>
<name>A0ABW8JSP2_9GAMM</name>
<feature type="domain" description="GST N-terminal" evidence="2">
    <location>
        <begin position="3"/>
        <end position="86"/>
    </location>
</feature>
<comment type="similarity">
    <text evidence="1">Belongs to the GST superfamily. Zeta family.</text>
</comment>
<gene>
    <name evidence="4" type="primary">maiA</name>
    <name evidence="4" type="ORF">ISP17_09355</name>
</gene>
<dbReference type="Proteomes" id="UP001620460">
    <property type="component" value="Unassembled WGS sequence"/>
</dbReference>
<evidence type="ECO:0000256" key="1">
    <source>
        <dbReference type="ARBA" id="ARBA00010007"/>
    </source>
</evidence>
<dbReference type="EMBL" id="JADIKM010000002">
    <property type="protein sequence ID" value="MFK2904173.1"/>
    <property type="molecule type" value="Genomic_DNA"/>
</dbReference>
<dbReference type="CDD" id="cd03042">
    <property type="entry name" value="GST_N_Zeta"/>
    <property type="match status" value="1"/>
</dbReference>
<dbReference type="InterPro" id="IPR034333">
    <property type="entry name" value="GST_Zeta_N"/>
</dbReference>
<organism evidence="4 5">
    <name type="scientific">Dyella ginsengisoli</name>
    <dbReference type="NCBI Taxonomy" id="363848"/>
    <lineage>
        <taxon>Bacteria</taxon>
        <taxon>Pseudomonadati</taxon>
        <taxon>Pseudomonadota</taxon>
        <taxon>Gammaproteobacteria</taxon>
        <taxon>Lysobacterales</taxon>
        <taxon>Rhodanobacteraceae</taxon>
        <taxon>Dyella</taxon>
    </lineage>
</organism>
<keyword evidence="5" id="KW-1185">Reference proteome</keyword>
<dbReference type="NCBIfam" id="TIGR01262">
    <property type="entry name" value="maiA"/>
    <property type="match status" value="1"/>
</dbReference>
<keyword evidence="4" id="KW-0413">Isomerase</keyword>
<accession>A0ABW8JSP2</accession>
<protein>
    <submittedName>
        <fullName evidence="4">Maleylacetoacetate isomerase</fullName>
        <ecNumber evidence="4">5.2.1.2</ecNumber>
    </submittedName>
</protein>
<dbReference type="RefSeq" id="WP_404632400.1">
    <property type="nucleotide sequence ID" value="NZ_JADIKM010000002.1"/>
</dbReference>
<proteinExistence type="inferred from homology"/>
<sequence>MASDLALYGYWRSTAAYRVRIALELKGLTWENRPVHLLRDGGEQHGAAFRVLNPQELVPALLDGERVFTQSLAIAEYLDETYPEPPLLPVDPRGRARVRALALTIACDIHPLGNLRVLQQLERQFGATEAQRAEWVRHWMAQGFAAIETLLADNVATGAFCHGDTPGLADICLVPQVYNALRWQLPLDPYPNVQRIHAACTELEAFRTAVPELQPDAPVAG</sequence>
<dbReference type="Pfam" id="PF13417">
    <property type="entry name" value="GST_N_3"/>
    <property type="match status" value="1"/>
</dbReference>
<dbReference type="CDD" id="cd03191">
    <property type="entry name" value="GST_C_Zeta"/>
    <property type="match status" value="1"/>
</dbReference>
<dbReference type="Gene3D" id="3.40.30.10">
    <property type="entry name" value="Glutaredoxin"/>
    <property type="match status" value="1"/>
</dbReference>
<dbReference type="SUPFAM" id="SSF47616">
    <property type="entry name" value="GST C-terminal domain-like"/>
    <property type="match status" value="1"/>
</dbReference>
<evidence type="ECO:0000259" key="3">
    <source>
        <dbReference type="PROSITE" id="PS50405"/>
    </source>
</evidence>
<dbReference type="InterPro" id="IPR004045">
    <property type="entry name" value="Glutathione_S-Trfase_N"/>
</dbReference>
<dbReference type="InterPro" id="IPR036249">
    <property type="entry name" value="Thioredoxin-like_sf"/>
</dbReference>
<dbReference type="Gene3D" id="1.20.1050.10">
    <property type="match status" value="1"/>
</dbReference>
<comment type="caution">
    <text evidence="4">The sequence shown here is derived from an EMBL/GenBank/DDBJ whole genome shotgun (WGS) entry which is preliminary data.</text>
</comment>
<dbReference type="InterPro" id="IPR040079">
    <property type="entry name" value="Glutathione_S-Trfase"/>
</dbReference>
<dbReference type="InterPro" id="IPR036282">
    <property type="entry name" value="Glutathione-S-Trfase_C_sf"/>
</dbReference>
<evidence type="ECO:0000259" key="2">
    <source>
        <dbReference type="PROSITE" id="PS50404"/>
    </source>
</evidence>
<dbReference type="PROSITE" id="PS50404">
    <property type="entry name" value="GST_NTER"/>
    <property type="match status" value="1"/>
</dbReference>
<dbReference type="InterPro" id="IPR010987">
    <property type="entry name" value="Glutathione-S-Trfase_C-like"/>
</dbReference>
<dbReference type="PANTHER" id="PTHR42673:SF21">
    <property type="entry name" value="GLUTATHIONE S-TRANSFERASE YFCF"/>
    <property type="match status" value="1"/>
</dbReference>
<dbReference type="Pfam" id="PF13410">
    <property type="entry name" value="GST_C_2"/>
    <property type="match status" value="1"/>
</dbReference>
<evidence type="ECO:0000313" key="5">
    <source>
        <dbReference type="Proteomes" id="UP001620460"/>
    </source>
</evidence>
<dbReference type="SFLD" id="SFLDS00019">
    <property type="entry name" value="Glutathione_Transferase_(cytos"/>
    <property type="match status" value="1"/>
</dbReference>
<dbReference type="EC" id="5.2.1.2" evidence="4"/>
<feature type="domain" description="GST C-terminal" evidence="3">
    <location>
        <begin position="91"/>
        <end position="219"/>
    </location>
</feature>
<dbReference type="SFLD" id="SFLDG00358">
    <property type="entry name" value="Main_(cytGST)"/>
    <property type="match status" value="1"/>
</dbReference>
<dbReference type="PROSITE" id="PS50405">
    <property type="entry name" value="GST_CTER"/>
    <property type="match status" value="1"/>
</dbReference>
<dbReference type="GO" id="GO:0016034">
    <property type="term" value="F:maleylacetoacetate isomerase activity"/>
    <property type="evidence" value="ECO:0007669"/>
    <property type="project" value="UniProtKB-EC"/>
</dbReference>
<evidence type="ECO:0000313" key="4">
    <source>
        <dbReference type="EMBL" id="MFK2904173.1"/>
    </source>
</evidence>
<dbReference type="InterPro" id="IPR005955">
    <property type="entry name" value="GST_Zeta"/>
</dbReference>
<dbReference type="SUPFAM" id="SSF52833">
    <property type="entry name" value="Thioredoxin-like"/>
    <property type="match status" value="1"/>
</dbReference>
<dbReference type="InterPro" id="IPR034330">
    <property type="entry name" value="GST_Zeta_C"/>
</dbReference>
<reference evidence="4 5" key="1">
    <citation type="submission" date="2020-10" db="EMBL/GenBank/DDBJ databases">
        <title>Phylogeny of dyella-like bacteria.</title>
        <authorList>
            <person name="Fu J."/>
        </authorList>
    </citation>
    <scope>NUCLEOTIDE SEQUENCE [LARGE SCALE GENOMIC DNA]</scope>
    <source>
        <strain evidence="4 5">Gsoil3046</strain>
    </source>
</reference>